<evidence type="ECO:0000313" key="1">
    <source>
        <dbReference type="EMBL" id="KAI0026741.1"/>
    </source>
</evidence>
<gene>
    <name evidence="1" type="ORF">K488DRAFT_20448</name>
</gene>
<accession>A0ACB8Q4R3</accession>
<feature type="non-terminal residue" evidence="1">
    <location>
        <position position="1"/>
    </location>
</feature>
<organism evidence="1 2">
    <name type="scientific">Vararia minispora EC-137</name>
    <dbReference type="NCBI Taxonomy" id="1314806"/>
    <lineage>
        <taxon>Eukaryota</taxon>
        <taxon>Fungi</taxon>
        <taxon>Dikarya</taxon>
        <taxon>Basidiomycota</taxon>
        <taxon>Agaricomycotina</taxon>
        <taxon>Agaricomycetes</taxon>
        <taxon>Russulales</taxon>
        <taxon>Lachnocladiaceae</taxon>
        <taxon>Vararia</taxon>
    </lineage>
</organism>
<dbReference type="EMBL" id="MU274224">
    <property type="protein sequence ID" value="KAI0026741.1"/>
    <property type="molecule type" value="Genomic_DNA"/>
</dbReference>
<feature type="non-terminal residue" evidence="1">
    <location>
        <position position="769"/>
    </location>
</feature>
<comment type="caution">
    <text evidence="1">The sequence shown here is derived from an EMBL/GenBank/DDBJ whole genome shotgun (WGS) entry which is preliminary data.</text>
</comment>
<proteinExistence type="predicted"/>
<keyword evidence="2" id="KW-1185">Reference proteome</keyword>
<reference evidence="1" key="2">
    <citation type="journal article" date="2022" name="New Phytol.">
        <title>Evolutionary transition to the ectomycorrhizal habit in the genomes of a hyperdiverse lineage of mushroom-forming fungi.</title>
        <authorList>
            <person name="Looney B."/>
            <person name="Miyauchi S."/>
            <person name="Morin E."/>
            <person name="Drula E."/>
            <person name="Courty P.E."/>
            <person name="Kohler A."/>
            <person name="Kuo A."/>
            <person name="LaButti K."/>
            <person name="Pangilinan J."/>
            <person name="Lipzen A."/>
            <person name="Riley R."/>
            <person name="Andreopoulos W."/>
            <person name="He G."/>
            <person name="Johnson J."/>
            <person name="Nolan M."/>
            <person name="Tritt A."/>
            <person name="Barry K.W."/>
            <person name="Grigoriev I.V."/>
            <person name="Nagy L.G."/>
            <person name="Hibbett D."/>
            <person name="Henrissat B."/>
            <person name="Matheny P.B."/>
            <person name="Labbe J."/>
            <person name="Martin F.M."/>
        </authorList>
    </citation>
    <scope>NUCLEOTIDE SEQUENCE</scope>
    <source>
        <strain evidence="1">EC-137</strain>
    </source>
</reference>
<sequence length="769" mass="84552">VPSWLRMPRRMFGGAVQDAYLQGQPLEDAGVVAAASSSAAASPGTVVPGGEMGFSILETPEQAVPADMVDKWRAYFAFDEREVLLGYFPGFLFRMLPMYGRLYVSTHHLCYKSVGPLSTKTRMIIPLRDILSTEPSRAFSFGRYGLVVIVRGHEELFLEFSAPDRRTAFVTLLHRRLEALRAAQPASAADPAPQGLEELMPPENEGEGELQEGAEAPAVMFTSTSSTFLTFKPERTLHFTLLTIGSRGDVQPYIALARGLMADGHRVRIATHGEFREWIESFGIEFGYVGGDPAELMRLCIENGTFTISFLKEGLQKFRGWIEDLLKTSWEACQNTDVLVESPSAMAGYHIAEALRVPYFRAFTMPWSRTRAYPHAFAVPERKMGGGYNYMTYVMFEQVLWRGTAGQINRWRRNTLGLPGTSLDKMEPHKIPFLYNFSPTVVPTPLDWPEWIRITGACLPFSVRYWFLDDADVSAKKWTPPPDLVAFIADARRAQKKVVYIGFGSIVVPDPRGMTRTVVEAIAQSGVRAILSKGWSDRLAKGGVAAAAAEPEEPMPKEIYQINAVPHDWLFRQIDAACHHGGAGTTGASLRAGIPTIIRPFFGDQFFWADRVETLGIGCGVRKLTVESLTDALVQATTDPRMVERARAVGEQIREENGVAKAVESLYRDMEYARSLVRKPTDSDSSDDAVAPRAALLASPATRASTGGPPSEDWSVISDSDDMALSRSLGSSGASARGPGRSRSRSVLAKRNSITSAMLAVLPDLTMSG</sequence>
<name>A0ACB8Q4R3_9AGAM</name>
<evidence type="ECO:0000313" key="2">
    <source>
        <dbReference type="Proteomes" id="UP000814128"/>
    </source>
</evidence>
<reference evidence="1" key="1">
    <citation type="submission" date="2021-02" db="EMBL/GenBank/DDBJ databases">
        <authorList>
            <consortium name="DOE Joint Genome Institute"/>
            <person name="Ahrendt S."/>
            <person name="Looney B.P."/>
            <person name="Miyauchi S."/>
            <person name="Morin E."/>
            <person name="Drula E."/>
            <person name="Courty P.E."/>
            <person name="Chicoki N."/>
            <person name="Fauchery L."/>
            <person name="Kohler A."/>
            <person name="Kuo A."/>
            <person name="Labutti K."/>
            <person name="Pangilinan J."/>
            <person name="Lipzen A."/>
            <person name="Riley R."/>
            <person name="Andreopoulos W."/>
            <person name="He G."/>
            <person name="Johnson J."/>
            <person name="Barry K.W."/>
            <person name="Grigoriev I.V."/>
            <person name="Nagy L."/>
            <person name="Hibbett D."/>
            <person name="Henrissat B."/>
            <person name="Matheny P.B."/>
            <person name="Labbe J."/>
            <person name="Martin F."/>
        </authorList>
    </citation>
    <scope>NUCLEOTIDE SEQUENCE</scope>
    <source>
        <strain evidence="1">EC-137</strain>
    </source>
</reference>
<protein>
    <submittedName>
        <fullName evidence="1">Uncharacterized protein</fullName>
    </submittedName>
</protein>
<dbReference type="Proteomes" id="UP000814128">
    <property type="component" value="Unassembled WGS sequence"/>
</dbReference>